<dbReference type="STRING" id="485916.Dtox_3708"/>
<sequence>MNYIDQQNVNYLKAALNNTNYKPRQYNDWYQVANQQIASPDYSSLFRQAYQGRDTGINRLKSAFSNAMTGIKNSYNDSKQNLTTQQTNNVNSALTNAAAGGLGGSDLANYRRDKIKDTYQPSFDRLDREKTISINAAKNNYGNNLEDLYQKYRESVAGINAQKEDRGLKVASEATRLLQQDQKGYRDWSRDVAKMLQDYSQNQQKMEYQQQQDAFQNSLAQARFDWDQKQTLLPYTMGPTPAQMLPYKYPSANSLLPYNMGPTPLQQASLLNNGSGNNKSAAISAAYQALLNNPQAYMDPSFMSDFFASGLTPSDFNTIYNIMYGGSSGNGGISNEAQNEINKKLQLNNG</sequence>
<name>C8VWQ2_DESAS</name>
<gene>
    <name evidence="1" type="ordered locus">Dtox_3708</name>
</gene>
<accession>C8VWQ2</accession>
<dbReference type="KEGG" id="dae:Dtox_3708"/>
<dbReference type="HOGENOM" id="CLU_791610_0_0_9"/>
<evidence type="ECO:0000313" key="1">
    <source>
        <dbReference type="EMBL" id="ACV64416.1"/>
    </source>
</evidence>
<dbReference type="Proteomes" id="UP000002217">
    <property type="component" value="Chromosome"/>
</dbReference>
<evidence type="ECO:0000313" key="2">
    <source>
        <dbReference type="Proteomes" id="UP000002217"/>
    </source>
</evidence>
<protein>
    <submittedName>
        <fullName evidence="1">Uncharacterized protein</fullName>
    </submittedName>
</protein>
<organism evidence="1 2">
    <name type="scientific">Desulfofarcimen acetoxidans (strain ATCC 49208 / DSM 771 / KCTC 5769 / VKM B-1644 / 5575)</name>
    <name type="common">Desulfotomaculum acetoxidans</name>
    <dbReference type="NCBI Taxonomy" id="485916"/>
    <lineage>
        <taxon>Bacteria</taxon>
        <taxon>Bacillati</taxon>
        <taxon>Bacillota</taxon>
        <taxon>Clostridia</taxon>
        <taxon>Eubacteriales</taxon>
        <taxon>Peptococcaceae</taxon>
        <taxon>Desulfofarcimen</taxon>
    </lineage>
</organism>
<dbReference type="eggNOG" id="COG0666">
    <property type="taxonomic scope" value="Bacteria"/>
</dbReference>
<keyword evidence="2" id="KW-1185">Reference proteome</keyword>
<reference evidence="1 2" key="1">
    <citation type="journal article" date="2009" name="Stand. Genomic Sci.">
        <title>Complete genome sequence of Desulfotomaculum acetoxidans type strain (5575).</title>
        <authorList>
            <person name="Spring S."/>
            <person name="Lapidus A."/>
            <person name="Schroder M."/>
            <person name="Gleim D."/>
            <person name="Sims D."/>
            <person name="Meincke L."/>
            <person name="Glavina Del Rio T."/>
            <person name="Tice H."/>
            <person name="Copeland A."/>
            <person name="Cheng J.F."/>
            <person name="Lucas S."/>
            <person name="Chen F."/>
            <person name="Nolan M."/>
            <person name="Bruce D."/>
            <person name="Goodwin L."/>
            <person name="Pitluck S."/>
            <person name="Ivanova N."/>
            <person name="Mavromatis K."/>
            <person name="Mikhailova N."/>
            <person name="Pati A."/>
            <person name="Chen A."/>
            <person name="Palaniappan K."/>
            <person name="Land M."/>
            <person name="Hauser L."/>
            <person name="Chang Y.J."/>
            <person name="Jeffries C.D."/>
            <person name="Chain P."/>
            <person name="Saunders E."/>
            <person name="Brettin T."/>
            <person name="Detter J.C."/>
            <person name="Goker M."/>
            <person name="Bristow J."/>
            <person name="Eisen J.A."/>
            <person name="Markowitz V."/>
            <person name="Hugenholtz P."/>
            <person name="Kyrpides N.C."/>
            <person name="Klenk H.P."/>
            <person name="Han C."/>
        </authorList>
    </citation>
    <scope>NUCLEOTIDE SEQUENCE [LARGE SCALE GENOMIC DNA]</scope>
    <source>
        <strain evidence="2">ATCC 49208 / DSM 771 / VKM B-1644</strain>
    </source>
</reference>
<dbReference type="RefSeq" id="WP_015759102.1">
    <property type="nucleotide sequence ID" value="NC_013216.1"/>
</dbReference>
<proteinExistence type="predicted"/>
<dbReference type="AlphaFoldDB" id="C8VWQ2"/>
<dbReference type="EMBL" id="CP001720">
    <property type="protein sequence ID" value="ACV64416.1"/>
    <property type="molecule type" value="Genomic_DNA"/>
</dbReference>